<feature type="domain" description="RBD" evidence="2">
    <location>
        <begin position="5"/>
        <end position="74"/>
    </location>
</feature>
<feature type="coiled-coil region" evidence="1">
    <location>
        <begin position="316"/>
        <end position="359"/>
    </location>
</feature>
<dbReference type="RefSeq" id="XP_015183631.1">
    <property type="nucleotide sequence ID" value="XM_015328145.1"/>
</dbReference>
<keyword evidence="3" id="KW-1185">Reference proteome</keyword>
<dbReference type="InterPro" id="IPR001012">
    <property type="entry name" value="UBX_dom"/>
</dbReference>
<organism evidence="3 4">
    <name type="scientific">Polistes dominula</name>
    <name type="common">European paper wasp</name>
    <name type="synonym">Vespa dominula</name>
    <dbReference type="NCBI Taxonomy" id="743375"/>
    <lineage>
        <taxon>Eukaryota</taxon>
        <taxon>Metazoa</taxon>
        <taxon>Ecdysozoa</taxon>
        <taxon>Arthropoda</taxon>
        <taxon>Hexapoda</taxon>
        <taxon>Insecta</taxon>
        <taxon>Pterygota</taxon>
        <taxon>Neoptera</taxon>
        <taxon>Endopterygota</taxon>
        <taxon>Hymenoptera</taxon>
        <taxon>Apocrita</taxon>
        <taxon>Aculeata</taxon>
        <taxon>Vespoidea</taxon>
        <taxon>Vespidae</taxon>
        <taxon>Polistinae</taxon>
        <taxon>Polistini</taxon>
        <taxon>Polistes</taxon>
    </lineage>
</organism>
<reference evidence="4" key="1">
    <citation type="submission" date="2025-08" db="UniProtKB">
        <authorList>
            <consortium name="RefSeq"/>
        </authorList>
    </citation>
    <scope>IDENTIFICATION</scope>
    <source>
        <tissue evidence="4">Whole body</tissue>
    </source>
</reference>
<gene>
    <name evidence="4" type="primary">LOC107070186</name>
</gene>
<dbReference type="InterPro" id="IPR021569">
    <property type="entry name" value="TUG-UBL1"/>
</dbReference>
<dbReference type="SUPFAM" id="SSF54236">
    <property type="entry name" value="Ubiquitin-like"/>
    <property type="match status" value="2"/>
</dbReference>
<dbReference type="CDD" id="cd17075">
    <property type="entry name" value="UBX1_UBXN9"/>
    <property type="match status" value="1"/>
</dbReference>
<name>A0ABM1ITU4_POLDO</name>
<evidence type="ECO:0000313" key="3">
    <source>
        <dbReference type="Proteomes" id="UP000694924"/>
    </source>
</evidence>
<protein>
    <submittedName>
        <fullName evidence="4">Tether containing UBX domain for GLUT4 isoform X1</fullName>
    </submittedName>
</protein>
<accession>A0ABM1ITU4</accession>
<evidence type="ECO:0000259" key="2">
    <source>
        <dbReference type="PROSITE" id="PS50898"/>
    </source>
</evidence>
<evidence type="ECO:0000313" key="4">
    <source>
        <dbReference type="RefSeq" id="XP_015183631.1"/>
    </source>
</evidence>
<evidence type="ECO:0000256" key="1">
    <source>
        <dbReference type="SAM" id="Coils"/>
    </source>
</evidence>
<dbReference type="Pfam" id="PF00789">
    <property type="entry name" value="UBX"/>
    <property type="match status" value="1"/>
</dbReference>
<dbReference type="Pfam" id="PF11470">
    <property type="entry name" value="TUG-UBL1"/>
    <property type="match status" value="1"/>
</dbReference>
<dbReference type="GeneID" id="107070186"/>
<dbReference type="InterPro" id="IPR029071">
    <property type="entry name" value="Ubiquitin-like_domsf"/>
</dbReference>
<keyword evidence="1" id="KW-0175">Coiled coil</keyword>
<dbReference type="Proteomes" id="UP000694924">
    <property type="component" value="Unplaced"/>
</dbReference>
<dbReference type="CDD" id="cd16105">
    <property type="entry name" value="Ubl_ASPSCR1_like"/>
    <property type="match status" value="1"/>
</dbReference>
<dbReference type="InterPro" id="IPR003116">
    <property type="entry name" value="RBD_dom"/>
</dbReference>
<dbReference type="CDD" id="cd16118">
    <property type="entry name" value="UBX2_UBXN9"/>
    <property type="match status" value="1"/>
</dbReference>
<dbReference type="PANTHER" id="PTHR46467:SF1">
    <property type="entry name" value="TETHER CONTAINING UBX DOMAIN FOR GLUT4"/>
    <property type="match status" value="1"/>
</dbReference>
<proteinExistence type="predicted"/>
<dbReference type="InterPro" id="IPR059238">
    <property type="entry name" value="UBX1_UBXN9"/>
</dbReference>
<dbReference type="PROSITE" id="PS50898">
    <property type="entry name" value="RBD"/>
    <property type="match status" value="1"/>
</dbReference>
<sequence>MAVNKSIIVLTPNGRRQNVEVTPNTTILQVLEEVCKKHGYNANDYDIKHFNKIIDVNSILRFTGLSNNARVEMVPCKKPRNASKVTVGILFENGERLMDDFSPDVTLAHVLTTICPNEDRKTAVIIYMHRKVHGEALEETTLKSLGLTSGKAMLRMMHRDLEQLQTQAHVSQTLLPKSSKNLDDNDDNVCIKYDKQKISSTSKEGKAVDPITLLKEERNKMRSQDSIHIGNITTIDKDKGSDNKDKDNVINTSTCRKELLNQNDVKDELNANLHSDSEEEINIEFLGERNALVFNQAEVQAFPKNELPDSFFNLTVEDAKILLRDAKRKREELEEAPLLIEAQRKLEQDKRTLAQLNKYRRVVIRVQFPNQLVLQGWFKPLETVQAIKDFIKNFLEDPTCDFTIYTAPPKHILKSEARLIDENLVPCAIVYYSGPSSLAPSVKEKLIDPRIANKQVIKSRMNVSPEENVNTEIKKSKTIEDITAVPGPSGC</sequence>
<dbReference type="PANTHER" id="PTHR46467">
    <property type="entry name" value="TETHER CONTAINING UBX DOMAIN FOR GLUT4"/>
    <property type="match status" value="1"/>
</dbReference>
<dbReference type="Gene3D" id="3.10.20.90">
    <property type="entry name" value="Phosphatidylinositol 3-kinase Catalytic Subunit, Chain A, domain 1"/>
    <property type="match status" value="2"/>
</dbReference>